<gene>
    <name evidence="1" type="ORF">GCM10009332_29560</name>
</gene>
<organism evidence="1 2">
    <name type="scientific">Shewanella gelidii</name>
    <dbReference type="NCBI Taxonomy" id="1642821"/>
    <lineage>
        <taxon>Bacteria</taxon>
        <taxon>Pseudomonadati</taxon>
        <taxon>Pseudomonadota</taxon>
        <taxon>Gammaproteobacteria</taxon>
        <taxon>Alteromonadales</taxon>
        <taxon>Shewanellaceae</taxon>
        <taxon>Shewanella</taxon>
    </lineage>
</organism>
<name>A0A917JWQ8_9GAMM</name>
<reference evidence="1" key="2">
    <citation type="submission" date="2020-09" db="EMBL/GenBank/DDBJ databases">
        <authorList>
            <person name="Sun Q."/>
            <person name="Ohkuma M."/>
        </authorList>
    </citation>
    <scope>NUCLEOTIDE SEQUENCE</scope>
    <source>
        <strain evidence="1">JCM 30804</strain>
    </source>
</reference>
<dbReference type="EMBL" id="BMPZ01000010">
    <property type="protein sequence ID" value="GGI90271.1"/>
    <property type="molecule type" value="Genomic_DNA"/>
</dbReference>
<evidence type="ECO:0000313" key="1">
    <source>
        <dbReference type="EMBL" id="GGI90271.1"/>
    </source>
</evidence>
<dbReference type="Proteomes" id="UP000613743">
    <property type="component" value="Unassembled WGS sequence"/>
</dbReference>
<sequence>MLCTGCDSESSDDSDTGYVQFYHGSTNAPAIYLTIDEDLDDDDDDEVEVTYTAVEYGVATSAKSLGDTDYFYELAWQDEDSDDRDDLEVITEGQISIEEDEIKFIVLSDDVTAPKTQVYNIEVIDDDNDDDEDLFNFRVLNLHPISSGIDIYISKSDETFNEASLIGQYSLDELSDNQKLEQDQYIFYITATGSETVLFQSDEIDYAYSSQYVMVVRQNTSTSASTFALDRVSTSRTIEYLDTNSPTQLRVYNAIVEHDLLENYTSQIDVYLNGYDEQAEIDGLVTGDMSQTLTQEKGDYSVDLTISSSEERILKNHLLTLPVGANKTVFFYLKEDNVDHDNDGDVDEDGDGLVDEIEISINSLVINNNESDSLYDHNIALVNLVDHDDFNTIKFYFVRSDETIESATNSLSVSYAASNSLNLLNNTYQVYAVAKQESSDVILSSFELILDESSTEQFVIIETDDESPTGFSIELINQNED</sequence>
<reference evidence="1" key="1">
    <citation type="journal article" date="2014" name="Int. J. Syst. Evol. Microbiol.">
        <title>Complete genome sequence of Corynebacterium casei LMG S-19264T (=DSM 44701T), isolated from a smear-ripened cheese.</title>
        <authorList>
            <consortium name="US DOE Joint Genome Institute (JGI-PGF)"/>
            <person name="Walter F."/>
            <person name="Albersmeier A."/>
            <person name="Kalinowski J."/>
            <person name="Ruckert C."/>
        </authorList>
    </citation>
    <scope>NUCLEOTIDE SEQUENCE</scope>
    <source>
        <strain evidence="1">JCM 30804</strain>
    </source>
</reference>
<evidence type="ECO:0000313" key="2">
    <source>
        <dbReference type="Proteomes" id="UP000613743"/>
    </source>
</evidence>
<protein>
    <recommendedName>
        <fullName evidence="3">DUF4397 domain-containing protein</fullName>
    </recommendedName>
</protein>
<accession>A0A917JWQ8</accession>
<proteinExistence type="predicted"/>
<evidence type="ECO:0008006" key="3">
    <source>
        <dbReference type="Google" id="ProtNLM"/>
    </source>
</evidence>
<keyword evidence="2" id="KW-1185">Reference proteome</keyword>
<comment type="caution">
    <text evidence="1">The sequence shown here is derived from an EMBL/GenBank/DDBJ whole genome shotgun (WGS) entry which is preliminary data.</text>
</comment>
<dbReference type="AlphaFoldDB" id="A0A917JWQ8"/>